<comment type="caution">
    <text evidence="1">The sequence shown here is derived from an EMBL/GenBank/DDBJ whole genome shotgun (WGS) entry which is preliminary data.</text>
</comment>
<dbReference type="RefSeq" id="WP_344506487.1">
    <property type="nucleotide sequence ID" value="NZ_BAAAQD010000015.1"/>
</dbReference>
<evidence type="ECO:0000313" key="2">
    <source>
        <dbReference type="Proteomes" id="UP001501470"/>
    </source>
</evidence>
<evidence type="ECO:0000313" key="1">
    <source>
        <dbReference type="EMBL" id="GAA1539368.1"/>
    </source>
</evidence>
<sequence length="91" mass="9892">MRASYDTTAMRGCADQLDAATTALTALTRQLTALPRHAVPDVVDGALDRLGRRGVDLIADIVEESHALVDGLRQAAHAYDEVDRALMRTFQ</sequence>
<accession>A0ABP4M7R9</accession>
<name>A0ABP4M7R9_9ACTN</name>
<keyword evidence="2" id="KW-1185">Reference proteome</keyword>
<dbReference type="EMBL" id="BAAAQD010000015">
    <property type="protein sequence ID" value="GAA1539368.1"/>
    <property type="molecule type" value="Genomic_DNA"/>
</dbReference>
<protein>
    <recommendedName>
        <fullName evidence="3">ESX-1 secretion-associated protein</fullName>
    </recommendedName>
</protein>
<dbReference type="Proteomes" id="UP001501470">
    <property type="component" value="Unassembled WGS sequence"/>
</dbReference>
<proteinExistence type="predicted"/>
<organism evidence="1 2">
    <name type="scientific">Dactylosporangium maewongense</name>
    <dbReference type="NCBI Taxonomy" id="634393"/>
    <lineage>
        <taxon>Bacteria</taxon>
        <taxon>Bacillati</taxon>
        <taxon>Actinomycetota</taxon>
        <taxon>Actinomycetes</taxon>
        <taxon>Micromonosporales</taxon>
        <taxon>Micromonosporaceae</taxon>
        <taxon>Dactylosporangium</taxon>
    </lineage>
</organism>
<gene>
    <name evidence="1" type="ORF">GCM10009827_068300</name>
</gene>
<reference evidence="2" key="1">
    <citation type="journal article" date="2019" name="Int. J. Syst. Evol. Microbiol.">
        <title>The Global Catalogue of Microorganisms (GCM) 10K type strain sequencing project: providing services to taxonomists for standard genome sequencing and annotation.</title>
        <authorList>
            <consortium name="The Broad Institute Genomics Platform"/>
            <consortium name="The Broad Institute Genome Sequencing Center for Infectious Disease"/>
            <person name="Wu L."/>
            <person name="Ma J."/>
        </authorList>
    </citation>
    <scope>NUCLEOTIDE SEQUENCE [LARGE SCALE GENOMIC DNA]</scope>
    <source>
        <strain evidence="2">JCM 15933</strain>
    </source>
</reference>
<evidence type="ECO:0008006" key="3">
    <source>
        <dbReference type="Google" id="ProtNLM"/>
    </source>
</evidence>